<dbReference type="GO" id="GO:0005737">
    <property type="term" value="C:cytoplasm"/>
    <property type="evidence" value="ECO:0007669"/>
    <property type="project" value="UniProtKB-SubCell"/>
</dbReference>
<evidence type="ECO:0000259" key="11">
    <source>
        <dbReference type="Pfam" id="PF00725"/>
    </source>
</evidence>
<evidence type="ECO:0000256" key="4">
    <source>
        <dbReference type="ARBA" id="ARBA00022490"/>
    </source>
</evidence>
<dbReference type="EC" id="1.1.1.45" evidence="8"/>
<dbReference type="Proteomes" id="UP000186922">
    <property type="component" value="Unassembled WGS sequence"/>
</dbReference>
<keyword evidence="5" id="KW-0597">Phosphoprotein</keyword>
<dbReference type="EMBL" id="BDGG01000004">
    <property type="protein sequence ID" value="GAU98154.1"/>
    <property type="molecule type" value="Genomic_DNA"/>
</dbReference>
<evidence type="ECO:0000256" key="2">
    <source>
        <dbReference type="ARBA" id="ARBA00009463"/>
    </source>
</evidence>
<dbReference type="Gene3D" id="1.10.1040.10">
    <property type="entry name" value="N-(1-d-carboxylethyl)-l-norvaline Dehydrogenase, domain 2"/>
    <property type="match status" value="1"/>
</dbReference>
<feature type="site" description="Important for catalytic activity" evidence="10">
    <location>
        <position position="150"/>
    </location>
</feature>
<evidence type="ECO:0000256" key="5">
    <source>
        <dbReference type="ARBA" id="ARBA00022553"/>
    </source>
</evidence>
<dbReference type="OrthoDB" id="2021159at2759"/>
<evidence type="ECO:0000313" key="13">
    <source>
        <dbReference type="EMBL" id="GAU98154.1"/>
    </source>
</evidence>
<dbReference type="PANTHER" id="PTHR48075:SF1">
    <property type="entry name" value="LAMBDA-CRYSTALLIN HOMOLOG"/>
    <property type="match status" value="1"/>
</dbReference>
<gene>
    <name evidence="13" type="primary">RvY_09334-1</name>
    <name evidence="13" type="synonym">RvY_09334.1</name>
    <name evidence="13" type="ORF">RvY_09334</name>
</gene>
<dbReference type="InterPro" id="IPR022694">
    <property type="entry name" value="3-OHacyl-CoA_DH"/>
</dbReference>
<keyword evidence="6" id="KW-0560">Oxidoreductase</keyword>
<comment type="subcellular location">
    <subcellularLocation>
        <location evidence="1">Cytoplasm</location>
    </subcellularLocation>
</comment>
<dbReference type="InterPro" id="IPR006176">
    <property type="entry name" value="3-OHacyl-CoA_DH_NAD-bd"/>
</dbReference>
<dbReference type="InterPro" id="IPR008927">
    <property type="entry name" value="6-PGluconate_DH-like_C_sf"/>
</dbReference>
<keyword evidence="4" id="KW-0963">Cytoplasm</keyword>
<organism evidence="13 14">
    <name type="scientific">Ramazzottius varieornatus</name>
    <name type="common">Water bear</name>
    <name type="synonym">Tardigrade</name>
    <dbReference type="NCBI Taxonomy" id="947166"/>
    <lineage>
        <taxon>Eukaryota</taxon>
        <taxon>Metazoa</taxon>
        <taxon>Ecdysozoa</taxon>
        <taxon>Tardigrada</taxon>
        <taxon>Eutardigrada</taxon>
        <taxon>Parachela</taxon>
        <taxon>Hypsibioidea</taxon>
        <taxon>Ramazzottiidae</taxon>
        <taxon>Ramazzottius</taxon>
    </lineage>
</organism>
<dbReference type="GO" id="GO:0070403">
    <property type="term" value="F:NAD+ binding"/>
    <property type="evidence" value="ECO:0007669"/>
    <property type="project" value="InterPro"/>
</dbReference>
<dbReference type="GO" id="GO:0050104">
    <property type="term" value="F:L-gulonate 3-dehydrogenase activity"/>
    <property type="evidence" value="ECO:0007669"/>
    <property type="project" value="UniProtKB-EC"/>
</dbReference>
<dbReference type="GO" id="GO:0006631">
    <property type="term" value="P:fatty acid metabolic process"/>
    <property type="evidence" value="ECO:0007669"/>
    <property type="project" value="InterPro"/>
</dbReference>
<dbReference type="Gene3D" id="3.40.50.720">
    <property type="entry name" value="NAD(P)-binding Rossmann-like Domain"/>
    <property type="match status" value="1"/>
</dbReference>
<comment type="similarity">
    <text evidence="2">Belongs to the 3-hydroxyacyl-CoA dehydrogenase family.</text>
</comment>
<evidence type="ECO:0000256" key="3">
    <source>
        <dbReference type="ARBA" id="ARBA00011738"/>
    </source>
</evidence>
<sequence>MATFSAAFLPKVGIVGAGLIGRSWAMLFAAAGYRVSLYDSLEGAAEKALELILKQLTSLKEQDLLRGKCQHAEEQHALISAAHSLEDCVTNSVYVQECVPEDLELKRTVWRLIDYFVDDESVVLASSTSCIPSSKFSEDLKHRAQVLVAHPINPPYFVPLVEIVPASWTSPAIVEKARKMQTELGQSPVTLKKEVAGFALNRLQYPVLNECWNMVEQGLLSVEDVDRVVKDGLGPRYAFMGPFETIHLNAEGIRNYCERYGETIWDVSQTLGFVPKISASSSVCDKLEEDIQRKIPIDSLAERRQWRDEKLASLAKLRRSDKESL</sequence>
<keyword evidence="7" id="KW-0520">NAD</keyword>
<feature type="domain" description="3-hydroxyacyl-CoA dehydrogenase NAD binding" evidence="12">
    <location>
        <begin position="11"/>
        <end position="193"/>
    </location>
</feature>
<dbReference type="AlphaFoldDB" id="A0A1D1V929"/>
<keyword evidence="14" id="KW-1185">Reference proteome</keyword>
<dbReference type="SUPFAM" id="SSF48179">
    <property type="entry name" value="6-phosphogluconate dehydrogenase C-terminal domain-like"/>
    <property type="match status" value="1"/>
</dbReference>
<proteinExistence type="inferred from homology"/>
<reference evidence="13 14" key="1">
    <citation type="journal article" date="2016" name="Nat. Commun.">
        <title>Extremotolerant tardigrade genome and improved radiotolerance of human cultured cells by tardigrade-unique protein.</title>
        <authorList>
            <person name="Hashimoto T."/>
            <person name="Horikawa D.D."/>
            <person name="Saito Y."/>
            <person name="Kuwahara H."/>
            <person name="Kozuka-Hata H."/>
            <person name="Shin-I T."/>
            <person name="Minakuchi Y."/>
            <person name="Ohishi K."/>
            <person name="Motoyama A."/>
            <person name="Aizu T."/>
            <person name="Enomoto A."/>
            <person name="Kondo K."/>
            <person name="Tanaka S."/>
            <person name="Hara Y."/>
            <person name="Koshikawa S."/>
            <person name="Sagara H."/>
            <person name="Miura T."/>
            <person name="Yokobori S."/>
            <person name="Miyagawa K."/>
            <person name="Suzuki Y."/>
            <person name="Kubo T."/>
            <person name="Oyama M."/>
            <person name="Kohara Y."/>
            <person name="Fujiyama A."/>
            <person name="Arakawa K."/>
            <person name="Katayama T."/>
            <person name="Toyoda A."/>
            <person name="Kunieda T."/>
        </authorList>
    </citation>
    <scope>NUCLEOTIDE SEQUENCE [LARGE SCALE GENOMIC DNA]</scope>
    <source>
        <strain evidence="13 14">YOKOZUNA-1</strain>
    </source>
</reference>
<accession>A0A1D1V929</accession>
<dbReference type="NCBIfam" id="NF004783">
    <property type="entry name" value="PRK06129.1"/>
    <property type="match status" value="1"/>
</dbReference>
<dbReference type="InterPro" id="IPR006108">
    <property type="entry name" value="3HC_DH_C"/>
</dbReference>
<dbReference type="InterPro" id="IPR036291">
    <property type="entry name" value="NAD(P)-bd_dom_sf"/>
</dbReference>
<evidence type="ECO:0000256" key="8">
    <source>
        <dbReference type="ARBA" id="ARBA00038962"/>
    </source>
</evidence>
<evidence type="ECO:0000256" key="6">
    <source>
        <dbReference type="ARBA" id="ARBA00023002"/>
    </source>
</evidence>
<dbReference type="Pfam" id="PF02737">
    <property type="entry name" value="3HCDH_N"/>
    <property type="match status" value="1"/>
</dbReference>
<comment type="caution">
    <text evidence="13">The sequence shown here is derived from an EMBL/GenBank/DDBJ whole genome shotgun (WGS) entry which is preliminary data.</text>
</comment>
<dbReference type="SUPFAM" id="SSF51735">
    <property type="entry name" value="NAD(P)-binding Rossmann-fold domains"/>
    <property type="match status" value="1"/>
</dbReference>
<evidence type="ECO:0000313" key="14">
    <source>
        <dbReference type="Proteomes" id="UP000186922"/>
    </source>
</evidence>
<dbReference type="FunFam" id="3.40.50.720:FF:000356">
    <property type="entry name" value="Lambda-crystallin homolog"/>
    <property type="match status" value="1"/>
</dbReference>
<evidence type="ECO:0000256" key="10">
    <source>
        <dbReference type="PIRSR" id="PIRSR000105-1"/>
    </source>
</evidence>
<evidence type="ECO:0000256" key="1">
    <source>
        <dbReference type="ARBA" id="ARBA00004496"/>
    </source>
</evidence>
<name>A0A1D1V929_RAMVA</name>
<dbReference type="STRING" id="947166.A0A1D1V929"/>
<dbReference type="Pfam" id="PF00725">
    <property type="entry name" value="3HCDH"/>
    <property type="match status" value="1"/>
</dbReference>
<comment type="subunit">
    <text evidence="3">Homodimer.</text>
</comment>
<evidence type="ECO:0000256" key="7">
    <source>
        <dbReference type="ARBA" id="ARBA00023027"/>
    </source>
</evidence>
<dbReference type="PANTHER" id="PTHR48075">
    <property type="entry name" value="3-HYDROXYACYL-COA DEHYDROGENASE FAMILY PROTEIN"/>
    <property type="match status" value="1"/>
</dbReference>
<dbReference type="PIRSF" id="PIRSF000105">
    <property type="entry name" value="HCDH"/>
    <property type="match status" value="1"/>
</dbReference>
<dbReference type="InterPro" id="IPR013328">
    <property type="entry name" value="6PGD_dom2"/>
</dbReference>
<evidence type="ECO:0000259" key="12">
    <source>
        <dbReference type="Pfam" id="PF02737"/>
    </source>
</evidence>
<evidence type="ECO:0000256" key="9">
    <source>
        <dbReference type="ARBA" id="ARBA00042709"/>
    </source>
</evidence>
<dbReference type="InterPro" id="IPR006180">
    <property type="entry name" value="3-OHacyl-CoA_DH_CS"/>
</dbReference>
<protein>
    <recommendedName>
        <fullName evidence="9">L-gulonate 3-dehydrogenase</fullName>
        <ecNumber evidence="8">1.1.1.45</ecNumber>
    </recommendedName>
    <alternativeName>
        <fullName evidence="9">L-gulonate 3-dehydrogenase</fullName>
    </alternativeName>
</protein>
<feature type="domain" description="3-hydroxyacyl-CoA dehydrogenase C-terminal" evidence="11">
    <location>
        <begin position="197"/>
        <end position="263"/>
    </location>
</feature>
<dbReference type="PROSITE" id="PS00067">
    <property type="entry name" value="3HCDH"/>
    <property type="match status" value="1"/>
</dbReference>